<comment type="subcellular location">
    <subcellularLocation>
        <location evidence="1">Cytoplasm</location>
    </subcellularLocation>
</comment>
<dbReference type="InterPro" id="IPR006180">
    <property type="entry name" value="3-OHacyl-CoA_DH_CS"/>
</dbReference>
<dbReference type="PANTHER" id="PTHR48075:SF1">
    <property type="entry name" value="LAMBDA-CRYSTALLIN HOMOLOG"/>
    <property type="match status" value="1"/>
</dbReference>
<dbReference type="PROSITE" id="PS00067">
    <property type="entry name" value="3HCDH"/>
    <property type="match status" value="1"/>
</dbReference>
<feature type="non-terminal residue" evidence="12">
    <location>
        <position position="246"/>
    </location>
</feature>
<dbReference type="GO" id="GO:0005737">
    <property type="term" value="C:cytoplasm"/>
    <property type="evidence" value="ECO:0007669"/>
    <property type="project" value="UniProtKB-SubCell"/>
</dbReference>
<dbReference type="GO" id="GO:0006631">
    <property type="term" value="P:fatty acid metabolic process"/>
    <property type="evidence" value="ECO:0007669"/>
    <property type="project" value="InterPro"/>
</dbReference>
<comment type="caution">
    <text evidence="12">The sequence shown here is derived from an EMBL/GenBank/DDBJ whole genome shotgun (WGS) entry which is preliminary data.</text>
</comment>
<dbReference type="Pfam" id="PF02737">
    <property type="entry name" value="3HCDH_N"/>
    <property type="match status" value="1"/>
</dbReference>
<reference evidence="12" key="1">
    <citation type="journal article" date="2014" name="Front. Microbiol.">
        <title>High frequency of phylogenetically diverse reductive dehalogenase-homologous genes in deep subseafloor sedimentary metagenomes.</title>
        <authorList>
            <person name="Kawai M."/>
            <person name="Futagami T."/>
            <person name="Toyoda A."/>
            <person name="Takaki Y."/>
            <person name="Nishi S."/>
            <person name="Hori S."/>
            <person name="Arai W."/>
            <person name="Tsubouchi T."/>
            <person name="Morono Y."/>
            <person name="Uchiyama I."/>
            <person name="Ito T."/>
            <person name="Fujiyama A."/>
            <person name="Inagaki F."/>
            <person name="Takami H."/>
        </authorList>
    </citation>
    <scope>NUCLEOTIDE SEQUENCE</scope>
    <source>
        <strain evidence="12">Expedition CK06-06</strain>
    </source>
</reference>
<dbReference type="InterPro" id="IPR006108">
    <property type="entry name" value="3HC_DH_C"/>
</dbReference>
<proteinExistence type="inferred from homology"/>
<dbReference type="InterPro" id="IPR008927">
    <property type="entry name" value="6-PGluconate_DH-like_C_sf"/>
</dbReference>
<evidence type="ECO:0000256" key="1">
    <source>
        <dbReference type="ARBA" id="ARBA00004496"/>
    </source>
</evidence>
<evidence type="ECO:0000256" key="5">
    <source>
        <dbReference type="ARBA" id="ARBA00022553"/>
    </source>
</evidence>
<evidence type="ECO:0000256" key="3">
    <source>
        <dbReference type="ARBA" id="ARBA00011738"/>
    </source>
</evidence>
<dbReference type="SUPFAM" id="SSF48179">
    <property type="entry name" value="6-phosphogluconate dehydrogenase C-terminal domain-like"/>
    <property type="match status" value="1"/>
</dbReference>
<evidence type="ECO:0000256" key="6">
    <source>
        <dbReference type="ARBA" id="ARBA00023002"/>
    </source>
</evidence>
<dbReference type="EMBL" id="BARS01046504">
    <property type="protein sequence ID" value="GAG30047.1"/>
    <property type="molecule type" value="Genomic_DNA"/>
</dbReference>
<keyword evidence="6" id="KW-0560">Oxidoreductase</keyword>
<protein>
    <recommendedName>
        <fullName evidence="9">L-gulonate 3-dehydrogenase</fullName>
        <ecNumber evidence="8">1.1.1.45</ecNumber>
    </recommendedName>
    <alternativeName>
        <fullName evidence="9">L-gulonate 3-dehydrogenase</fullName>
    </alternativeName>
</protein>
<dbReference type="PIRSF" id="PIRSF000105">
    <property type="entry name" value="HCDH"/>
    <property type="match status" value="1"/>
</dbReference>
<name>X0X3S4_9ZZZZ</name>
<dbReference type="PANTHER" id="PTHR48075">
    <property type="entry name" value="3-HYDROXYACYL-COA DEHYDROGENASE FAMILY PROTEIN"/>
    <property type="match status" value="1"/>
</dbReference>
<gene>
    <name evidence="12" type="ORF">S01H1_69998</name>
</gene>
<dbReference type="Gene3D" id="1.10.1040.10">
    <property type="entry name" value="N-(1-d-carboxylethyl)-l-norvaline Dehydrogenase, domain 2"/>
    <property type="match status" value="1"/>
</dbReference>
<dbReference type="InterPro" id="IPR006176">
    <property type="entry name" value="3-OHacyl-CoA_DH_NAD-bd"/>
</dbReference>
<dbReference type="GO" id="GO:0070403">
    <property type="term" value="F:NAD+ binding"/>
    <property type="evidence" value="ECO:0007669"/>
    <property type="project" value="InterPro"/>
</dbReference>
<keyword evidence="4" id="KW-0963">Cytoplasm</keyword>
<evidence type="ECO:0000259" key="10">
    <source>
        <dbReference type="Pfam" id="PF00725"/>
    </source>
</evidence>
<evidence type="ECO:0000256" key="7">
    <source>
        <dbReference type="ARBA" id="ARBA00023027"/>
    </source>
</evidence>
<evidence type="ECO:0000259" key="11">
    <source>
        <dbReference type="Pfam" id="PF02737"/>
    </source>
</evidence>
<sequence length="246" mass="27056">MGHGIAQVFAQRGYDVTLYDIDDNALRKALSLIEFSLDSLVEHGLTTKEAKQQALSRIKVTTHLTEAVEQADFVTEATPEILELKKQVFRSIEELCAAHAIIASNTSGLSVTEMGSLCARQENLVITHWFNPPQIIPVVELVKGLRTSQATFDCTFSLIEKLGKKPVKIMKEIPGFVANRIQFAMFREALALLEAGVASAEDIDTAVRGSFGFRLPTIGPFETADLGGLDVWYIIAKDLFPKIDCS</sequence>
<feature type="domain" description="3-hydroxyacyl-CoA dehydrogenase C-terminal" evidence="10">
    <location>
        <begin position="175"/>
        <end position="240"/>
    </location>
</feature>
<evidence type="ECO:0000256" key="9">
    <source>
        <dbReference type="ARBA" id="ARBA00042709"/>
    </source>
</evidence>
<dbReference type="AlphaFoldDB" id="X0X3S4"/>
<feature type="domain" description="3-hydroxyacyl-CoA dehydrogenase NAD binding" evidence="11">
    <location>
        <begin position="1"/>
        <end position="172"/>
    </location>
</feature>
<dbReference type="Gene3D" id="3.40.50.720">
    <property type="entry name" value="NAD(P)-binding Rossmann-like Domain"/>
    <property type="match status" value="1"/>
</dbReference>
<evidence type="ECO:0000256" key="2">
    <source>
        <dbReference type="ARBA" id="ARBA00009463"/>
    </source>
</evidence>
<organism evidence="12">
    <name type="scientific">marine sediment metagenome</name>
    <dbReference type="NCBI Taxonomy" id="412755"/>
    <lineage>
        <taxon>unclassified sequences</taxon>
        <taxon>metagenomes</taxon>
        <taxon>ecological metagenomes</taxon>
    </lineage>
</organism>
<keyword evidence="7" id="KW-0520">NAD</keyword>
<dbReference type="InterPro" id="IPR013328">
    <property type="entry name" value="6PGD_dom2"/>
</dbReference>
<dbReference type="GO" id="GO:0050104">
    <property type="term" value="F:L-gulonate 3-dehydrogenase activity"/>
    <property type="evidence" value="ECO:0007669"/>
    <property type="project" value="UniProtKB-EC"/>
</dbReference>
<evidence type="ECO:0000256" key="8">
    <source>
        <dbReference type="ARBA" id="ARBA00038962"/>
    </source>
</evidence>
<evidence type="ECO:0000256" key="4">
    <source>
        <dbReference type="ARBA" id="ARBA00022490"/>
    </source>
</evidence>
<keyword evidence="5" id="KW-0597">Phosphoprotein</keyword>
<accession>X0X3S4</accession>
<dbReference type="Pfam" id="PF00725">
    <property type="entry name" value="3HCDH"/>
    <property type="match status" value="1"/>
</dbReference>
<dbReference type="InterPro" id="IPR022694">
    <property type="entry name" value="3-OHacyl-CoA_DH"/>
</dbReference>
<comment type="subunit">
    <text evidence="3">Homodimer.</text>
</comment>
<dbReference type="EC" id="1.1.1.45" evidence="8"/>
<dbReference type="InterPro" id="IPR036291">
    <property type="entry name" value="NAD(P)-bd_dom_sf"/>
</dbReference>
<dbReference type="SUPFAM" id="SSF51735">
    <property type="entry name" value="NAD(P)-binding Rossmann-fold domains"/>
    <property type="match status" value="1"/>
</dbReference>
<evidence type="ECO:0000313" key="12">
    <source>
        <dbReference type="EMBL" id="GAG30047.1"/>
    </source>
</evidence>
<comment type="similarity">
    <text evidence="2">Belongs to the 3-hydroxyacyl-CoA dehydrogenase family.</text>
</comment>